<keyword evidence="1" id="KW-0067">ATP-binding</keyword>
<sequence length="63" mass="6930">MSAMGLRASTLRETASRDLLEIIEAREEGCSTIFCSQYAKGGSMDGTISDAILDRVIHNSYTW</sequence>
<reference evidence="1" key="1">
    <citation type="submission" date="2021-04" db="EMBL/GenBank/DDBJ databases">
        <title>Proteiniclasticum sedimins sp. nov., an obligate anaerobic bacterium isolated from anaerobic sludge.</title>
        <authorList>
            <person name="Liu J."/>
        </authorList>
    </citation>
    <scope>NUCLEOTIDE SEQUENCE</scope>
    <source>
        <strain evidence="1">BAD-10</strain>
    </source>
</reference>
<dbReference type="Proteomes" id="UP000675379">
    <property type="component" value="Unassembled WGS sequence"/>
</dbReference>
<accession>A0A941CPQ7</accession>
<proteinExistence type="predicted"/>
<keyword evidence="1" id="KW-0547">Nucleotide-binding</keyword>
<evidence type="ECO:0000313" key="2">
    <source>
        <dbReference type="Proteomes" id="UP000675379"/>
    </source>
</evidence>
<dbReference type="AlphaFoldDB" id="A0A941CPQ7"/>
<protein>
    <submittedName>
        <fullName evidence="1">ATP-binding protein</fullName>
    </submittedName>
</protein>
<dbReference type="GO" id="GO:0005524">
    <property type="term" value="F:ATP binding"/>
    <property type="evidence" value="ECO:0007669"/>
    <property type="project" value="UniProtKB-KW"/>
</dbReference>
<organism evidence="1 2">
    <name type="scientific">Proteiniclasticum sediminis</name>
    <dbReference type="NCBI Taxonomy" id="2804028"/>
    <lineage>
        <taxon>Bacteria</taxon>
        <taxon>Bacillati</taxon>
        <taxon>Bacillota</taxon>
        <taxon>Clostridia</taxon>
        <taxon>Eubacteriales</taxon>
        <taxon>Clostridiaceae</taxon>
        <taxon>Proteiniclasticum</taxon>
    </lineage>
</organism>
<keyword evidence="2" id="KW-1185">Reference proteome</keyword>
<gene>
    <name evidence="1" type="ORF">KCG48_01625</name>
</gene>
<comment type="caution">
    <text evidence="1">The sequence shown here is derived from an EMBL/GenBank/DDBJ whole genome shotgun (WGS) entry which is preliminary data.</text>
</comment>
<evidence type="ECO:0000313" key="1">
    <source>
        <dbReference type="EMBL" id="MBR0575031.1"/>
    </source>
</evidence>
<name>A0A941CPQ7_9CLOT</name>
<dbReference type="EMBL" id="JAGSCS010000002">
    <property type="protein sequence ID" value="MBR0575031.1"/>
    <property type="molecule type" value="Genomic_DNA"/>
</dbReference>